<accession>G3HS26</accession>
<organism evidence="1 2">
    <name type="scientific">Cricetulus griseus</name>
    <name type="common">Chinese hamster</name>
    <name type="synonym">Cricetulus barabensis griseus</name>
    <dbReference type="NCBI Taxonomy" id="10029"/>
    <lineage>
        <taxon>Eukaryota</taxon>
        <taxon>Metazoa</taxon>
        <taxon>Chordata</taxon>
        <taxon>Craniata</taxon>
        <taxon>Vertebrata</taxon>
        <taxon>Euteleostomi</taxon>
        <taxon>Mammalia</taxon>
        <taxon>Eutheria</taxon>
        <taxon>Euarchontoglires</taxon>
        <taxon>Glires</taxon>
        <taxon>Rodentia</taxon>
        <taxon>Myomorpha</taxon>
        <taxon>Muroidea</taxon>
        <taxon>Cricetidae</taxon>
        <taxon>Cricetinae</taxon>
        <taxon>Cricetulus</taxon>
    </lineage>
</organism>
<dbReference type="InParanoid" id="G3HS26"/>
<dbReference type="EMBL" id="JH000650">
    <property type="protein sequence ID" value="EGW06958.1"/>
    <property type="molecule type" value="Genomic_DNA"/>
</dbReference>
<reference evidence="2" key="1">
    <citation type="journal article" date="2011" name="Nat. Biotechnol.">
        <title>The genomic sequence of the Chinese hamster ovary (CHO)-K1 cell line.</title>
        <authorList>
            <person name="Xu X."/>
            <person name="Nagarajan H."/>
            <person name="Lewis N.E."/>
            <person name="Pan S."/>
            <person name="Cai Z."/>
            <person name="Liu X."/>
            <person name="Chen W."/>
            <person name="Xie M."/>
            <person name="Wang W."/>
            <person name="Hammond S."/>
            <person name="Andersen M.R."/>
            <person name="Neff N."/>
            <person name="Passarelli B."/>
            <person name="Koh W."/>
            <person name="Fan H.C."/>
            <person name="Wang J."/>
            <person name="Gui Y."/>
            <person name="Lee K.H."/>
            <person name="Betenbaugh M.J."/>
            <person name="Quake S.R."/>
            <person name="Famili I."/>
            <person name="Palsson B.O."/>
            <person name="Wang J."/>
        </authorList>
    </citation>
    <scope>NUCLEOTIDE SEQUENCE [LARGE SCALE GENOMIC DNA]</scope>
    <source>
        <strain evidence="2">CHO K1 cell line</strain>
    </source>
</reference>
<protein>
    <submittedName>
        <fullName evidence="1">Uncharacterized protein</fullName>
    </submittedName>
</protein>
<evidence type="ECO:0000313" key="1">
    <source>
        <dbReference type="EMBL" id="EGW06958.1"/>
    </source>
</evidence>
<gene>
    <name evidence="1" type="ORF">I79_013651</name>
</gene>
<dbReference type="AlphaFoldDB" id="G3HS26"/>
<proteinExistence type="predicted"/>
<sequence>MTSPVDDLSLEDSLGAAYNLPRRLSGPSKTMSPFGLFPIESMSNPEGAAAIGNHLIVTVLMCLNDVYV</sequence>
<name>G3HS26_CRIGR</name>
<dbReference type="Proteomes" id="UP000001075">
    <property type="component" value="Unassembled WGS sequence"/>
</dbReference>
<evidence type="ECO:0000313" key="2">
    <source>
        <dbReference type="Proteomes" id="UP000001075"/>
    </source>
</evidence>